<name>A0A9P9A2V1_9PEZI</name>
<reference evidence="2" key="1">
    <citation type="journal article" date="2021" name="Nat. Commun.">
        <title>Genetic determinants of endophytism in the Arabidopsis root mycobiome.</title>
        <authorList>
            <person name="Mesny F."/>
            <person name="Miyauchi S."/>
            <person name="Thiergart T."/>
            <person name="Pickel B."/>
            <person name="Atanasova L."/>
            <person name="Karlsson M."/>
            <person name="Huettel B."/>
            <person name="Barry K.W."/>
            <person name="Haridas S."/>
            <person name="Chen C."/>
            <person name="Bauer D."/>
            <person name="Andreopoulos W."/>
            <person name="Pangilinan J."/>
            <person name="LaButti K."/>
            <person name="Riley R."/>
            <person name="Lipzen A."/>
            <person name="Clum A."/>
            <person name="Drula E."/>
            <person name="Henrissat B."/>
            <person name="Kohler A."/>
            <person name="Grigoriev I.V."/>
            <person name="Martin F.M."/>
            <person name="Hacquard S."/>
        </authorList>
    </citation>
    <scope>NUCLEOTIDE SEQUENCE</scope>
    <source>
        <strain evidence="2">MPI-SDFR-AT-0073</strain>
    </source>
</reference>
<dbReference type="PROSITE" id="PS50177">
    <property type="entry name" value="NTF2_DOMAIN"/>
    <property type="match status" value="1"/>
</dbReference>
<dbReference type="InterPro" id="IPR032710">
    <property type="entry name" value="NTF2-like_dom_sf"/>
</dbReference>
<dbReference type="InterPro" id="IPR002075">
    <property type="entry name" value="NTF2_dom"/>
</dbReference>
<gene>
    <name evidence="2" type="ORF">BKA67DRAFT_656509</name>
</gene>
<evidence type="ECO:0000259" key="1">
    <source>
        <dbReference type="PROSITE" id="PS50177"/>
    </source>
</evidence>
<evidence type="ECO:0000313" key="3">
    <source>
        <dbReference type="Proteomes" id="UP000758603"/>
    </source>
</evidence>
<organism evidence="2 3">
    <name type="scientific">Truncatella angustata</name>
    <dbReference type="NCBI Taxonomy" id="152316"/>
    <lineage>
        <taxon>Eukaryota</taxon>
        <taxon>Fungi</taxon>
        <taxon>Dikarya</taxon>
        <taxon>Ascomycota</taxon>
        <taxon>Pezizomycotina</taxon>
        <taxon>Sordariomycetes</taxon>
        <taxon>Xylariomycetidae</taxon>
        <taxon>Amphisphaeriales</taxon>
        <taxon>Sporocadaceae</taxon>
        <taxon>Truncatella</taxon>
    </lineage>
</organism>
<accession>A0A9P9A2V1</accession>
<dbReference type="RefSeq" id="XP_045962544.1">
    <property type="nucleotide sequence ID" value="XM_046106953.1"/>
</dbReference>
<dbReference type="Pfam" id="PF02136">
    <property type="entry name" value="NTF2"/>
    <property type="match status" value="1"/>
</dbReference>
<dbReference type="AlphaFoldDB" id="A0A9P9A2V1"/>
<dbReference type="Gene3D" id="3.10.450.50">
    <property type="match status" value="1"/>
</dbReference>
<comment type="caution">
    <text evidence="2">The sequence shown here is derived from an EMBL/GenBank/DDBJ whole genome shotgun (WGS) entry which is preliminary data.</text>
</comment>
<protein>
    <submittedName>
        <fullName evidence="2">Nuclear transport factor 2 domain-containing protein</fullName>
    </submittedName>
</protein>
<dbReference type="OrthoDB" id="25408at2759"/>
<proteinExistence type="predicted"/>
<keyword evidence="3" id="KW-1185">Reference proteome</keyword>
<sequence length="172" mass="19008">MPLPSIETQVKVASEAADRFVEHYYDALNKHHRGTQLSQFYVSTSAKLTGAGLKPDISINGHVCAAGVPELEELIEKQGRPVHFEVQSVDAHPINPHYVLGSTNPEAQNDKGDKLSFTIQVGGTVKFGKGEDGTIRAFNDAFMLVPHWEAQGRNAARTLQRWLIVSQNSRYL</sequence>
<dbReference type="SUPFAM" id="SSF54427">
    <property type="entry name" value="NTF2-like"/>
    <property type="match status" value="1"/>
</dbReference>
<dbReference type="Proteomes" id="UP000758603">
    <property type="component" value="Unassembled WGS sequence"/>
</dbReference>
<feature type="domain" description="NTF2" evidence="1">
    <location>
        <begin position="16"/>
        <end position="171"/>
    </location>
</feature>
<evidence type="ECO:0000313" key="2">
    <source>
        <dbReference type="EMBL" id="KAH6658310.1"/>
    </source>
</evidence>
<dbReference type="InterPro" id="IPR018222">
    <property type="entry name" value="Nuclear_transport_factor_2_euk"/>
</dbReference>
<dbReference type="GeneID" id="70135844"/>
<dbReference type="EMBL" id="JAGPXC010000002">
    <property type="protein sequence ID" value="KAH6658310.1"/>
    <property type="molecule type" value="Genomic_DNA"/>
</dbReference>